<gene>
    <name evidence="5" type="ORF">C8N35_10169</name>
</gene>
<keyword evidence="2 5" id="KW-0436">Ligase</keyword>
<name>A0A2T5VE59_9HYPH</name>
<dbReference type="SUPFAM" id="SSF56801">
    <property type="entry name" value="Acetyl-CoA synthetase-like"/>
    <property type="match status" value="1"/>
</dbReference>
<dbReference type="InterPro" id="IPR045851">
    <property type="entry name" value="AMP-bd_C_sf"/>
</dbReference>
<comment type="similarity">
    <text evidence="1">Belongs to the ATP-dependent AMP-binding enzyme family.</text>
</comment>
<dbReference type="Gene3D" id="3.30.300.30">
    <property type="match status" value="1"/>
</dbReference>
<evidence type="ECO:0000313" key="6">
    <source>
        <dbReference type="Proteomes" id="UP000244081"/>
    </source>
</evidence>
<protein>
    <submittedName>
        <fullName evidence="5">Acyl-CoA synthetase (AMP-forming)/AMP-acid ligase II</fullName>
    </submittedName>
</protein>
<keyword evidence="6" id="KW-1185">Reference proteome</keyword>
<dbReference type="RefSeq" id="WP_342753471.1">
    <property type="nucleotide sequence ID" value="NZ_QAYG01000001.1"/>
</dbReference>
<dbReference type="PROSITE" id="PS00455">
    <property type="entry name" value="AMP_BINDING"/>
    <property type="match status" value="1"/>
</dbReference>
<dbReference type="InterPro" id="IPR020845">
    <property type="entry name" value="AMP-binding_CS"/>
</dbReference>
<feature type="domain" description="AMP-binding enzyme C-terminal" evidence="4">
    <location>
        <begin position="362"/>
        <end position="431"/>
    </location>
</feature>
<dbReference type="Proteomes" id="UP000244081">
    <property type="component" value="Unassembled WGS sequence"/>
</dbReference>
<proteinExistence type="inferred from homology"/>
<dbReference type="EMBL" id="QAYG01000001">
    <property type="protein sequence ID" value="PTW62037.1"/>
    <property type="molecule type" value="Genomic_DNA"/>
</dbReference>
<dbReference type="Pfam" id="PF00501">
    <property type="entry name" value="AMP-binding"/>
    <property type="match status" value="1"/>
</dbReference>
<evidence type="ECO:0000259" key="3">
    <source>
        <dbReference type="Pfam" id="PF00501"/>
    </source>
</evidence>
<feature type="domain" description="AMP-dependent synthetase/ligase" evidence="3">
    <location>
        <begin position="11"/>
        <end position="295"/>
    </location>
</feature>
<evidence type="ECO:0000259" key="4">
    <source>
        <dbReference type="Pfam" id="PF13193"/>
    </source>
</evidence>
<reference evidence="5 6" key="1">
    <citation type="submission" date="2018-04" db="EMBL/GenBank/DDBJ databases">
        <title>Genomic Encyclopedia of Archaeal and Bacterial Type Strains, Phase II (KMG-II): from individual species to whole genera.</title>
        <authorList>
            <person name="Goeker M."/>
        </authorList>
    </citation>
    <scope>NUCLEOTIDE SEQUENCE [LARGE SCALE GENOMIC DNA]</scope>
    <source>
        <strain evidence="5 6">DSM 23382</strain>
    </source>
</reference>
<sequence>MANMNIHEIITEFENHPVIIFHDRAIDYREFAELLDRQAHFLSANSVRPGEVVAFDGVYTPETCALLVALIENRSIIVPLPAGPEAKRAEFLDFAEVECQILGDGTVRRTARISGHPLYQRLRDAAAPGLVLFSSGTTGRSKASVLDFAKLLANYDRSKLRPRRTLGFLSLDHIGGINTLMNTLVHGGCVVTTAERTPQAVFSAIETYGADTLPTTPTFLTMSLLSGELARRDLSALKLITYGTEPMPPQTLKKLCETLPGIRLKQTYGLSEVGILPTMSKDDSSLWMKLGSRGFEHKILDGILWIKSDMAMLGYLNAPAPFDDDGFFNTQDAVEIDGDYIKVLGRKSELINVGGEKVYPNEVESVLLEMEGVVEATVSGKPSAITGMVVRAVLRLSEPEPAATLRERVRAHCGTRLEPFKVPVVVELTDRPMHSDRLKKVRAV</sequence>
<dbReference type="InterPro" id="IPR025110">
    <property type="entry name" value="AMP-bd_C"/>
</dbReference>
<dbReference type="InterPro" id="IPR042099">
    <property type="entry name" value="ANL_N_sf"/>
</dbReference>
<dbReference type="CDD" id="cd04433">
    <property type="entry name" value="AFD_class_I"/>
    <property type="match status" value="1"/>
</dbReference>
<evidence type="ECO:0000256" key="2">
    <source>
        <dbReference type="ARBA" id="ARBA00022598"/>
    </source>
</evidence>
<dbReference type="PANTHER" id="PTHR43201:SF5">
    <property type="entry name" value="MEDIUM-CHAIN ACYL-COA LIGASE ACSF2, MITOCHONDRIAL"/>
    <property type="match status" value="1"/>
</dbReference>
<evidence type="ECO:0000256" key="1">
    <source>
        <dbReference type="ARBA" id="ARBA00006432"/>
    </source>
</evidence>
<dbReference type="Pfam" id="PF13193">
    <property type="entry name" value="AMP-binding_C"/>
    <property type="match status" value="1"/>
</dbReference>
<dbReference type="Gene3D" id="3.40.50.12780">
    <property type="entry name" value="N-terminal domain of ligase-like"/>
    <property type="match status" value="1"/>
</dbReference>
<dbReference type="AlphaFoldDB" id="A0A2T5VE59"/>
<dbReference type="InterPro" id="IPR000873">
    <property type="entry name" value="AMP-dep_synth/lig_dom"/>
</dbReference>
<comment type="caution">
    <text evidence="5">The sequence shown here is derived from an EMBL/GenBank/DDBJ whole genome shotgun (WGS) entry which is preliminary data.</text>
</comment>
<dbReference type="PANTHER" id="PTHR43201">
    <property type="entry name" value="ACYL-COA SYNTHETASE"/>
    <property type="match status" value="1"/>
</dbReference>
<dbReference type="GO" id="GO:0031956">
    <property type="term" value="F:medium-chain fatty acid-CoA ligase activity"/>
    <property type="evidence" value="ECO:0007669"/>
    <property type="project" value="TreeGrafter"/>
</dbReference>
<dbReference type="GO" id="GO:0006631">
    <property type="term" value="P:fatty acid metabolic process"/>
    <property type="evidence" value="ECO:0007669"/>
    <property type="project" value="TreeGrafter"/>
</dbReference>
<evidence type="ECO:0000313" key="5">
    <source>
        <dbReference type="EMBL" id="PTW62037.1"/>
    </source>
</evidence>
<organism evidence="5 6">
    <name type="scientific">Breoghania corrubedonensis</name>
    <dbReference type="NCBI Taxonomy" id="665038"/>
    <lineage>
        <taxon>Bacteria</taxon>
        <taxon>Pseudomonadati</taxon>
        <taxon>Pseudomonadota</taxon>
        <taxon>Alphaproteobacteria</taxon>
        <taxon>Hyphomicrobiales</taxon>
        <taxon>Stappiaceae</taxon>
        <taxon>Breoghania</taxon>
    </lineage>
</organism>
<accession>A0A2T5VE59</accession>